<feature type="binding site" evidence="14">
    <location>
        <begin position="161"/>
        <end position="164"/>
    </location>
    <ligand>
        <name>GTP</name>
        <dbReference type="ChEBI" id="CHEBI:37565"/>
        <label>1</label>
    </ligand>
</feature>
<dbReference type="GO" id="GO:0005886">
    <property type="term" value="C:plasma membrane"/>
    <property type="evidence" value="ECO:0007669"/>
    <property type="project" value="UniProtKB-SubCell"/>
</dbReference>
<dbReference type="Pfam" id="PF07670">
    <property type="entry name" value="Gate"/>
    <property type="match status" value="2"/>
</dbReference>
<feature type="domain" description="FeoB-type G" evidence="17">
    <location>
        <begin position="108"/>
        <end position="270"/>
    </location>
</feature>
<comment type="similarity">
    <text evidence="16">Belongs to the TRAFAC class TrmE-Era-EngA-EngB-Septin-like GTPase superfamily. FeoB GTPase (TC 9.A.8) family.</text>
</comment>
<evidence type="ECO:0000256" key="15">
    <source>
        <dbReference type="PIRSR" id="PIRSR603373-2"/>
    </source>
</evidence>
<feature type="transmembrane region" description="Helical" evidence="16">
    <location>
        <begin position="621"/>
        <end position="642"/>
    </location>
</feature>
<keyword evidence="11 16" id="KW-0472">Membrane</keyword>
<dbReference type="InterPro" id="IPR007167">
    <property type="entry name" value="Fe-transptr_FeoA-like"/>
</dbReference>
<evidence type="ECO:0000256" key="7">
    <source>
        <dbReference type="ARBA" id="ARBA00022989"/>
    </source>
</evidence>
<dbReference type="SUPFAM" id="SSF50037">
    <property type="entry name" value="C-terminal domain of transcriptional repressors"/>
    <property type="match status" value="1"/>
</dbReference>
<dbReference type="Gene3D" id="3.40.50.300">
    <property type="entry name" value="P-loop containing nucleotide triphosphate hydrolases"/>
    <property type="match status" value="1"/>
</dbReference>
<feature type="transmembrane region" description="Helical" evidence="16">
    <location>
        <begin position="448"/>
        <end position="477"/>
    </location>
</feature>
<evidence type="ECO:0000256" key="10">
    <source>
        <dbReference type="ARBA" id="ARBA00023134"/>
    </source>
</evidence>
<feature type="binding site" evidence="14">
    <location>
        <begin position="140"/>
        <end position="144"/>
    </location>
    <ligand>
        <name>GTP</name>
        <dbReference type="ChEBI" id="CHEBI:37565"/>
        <label>1</label>
    </ligand>
</feature>
<comment type="function">
    <text evidence="16">Probable transporter of a GTP-driven Fe(2+) uptake system.</text>
</comment>
<evidence type="ECO:0000256" key="3">
    <source>
        <dbReference type="ARBA" id="ARBA00022475"/>
    </source>
</evidence>
<dbReference type="GO" id="GO:0005525">
    <property type="term" value="F:GTP binding"/>
    <property type="evidence" value="ECO:0007669"/>
    <property type="project" value="UniProtKB-KW"/>
</dbReference>
<dbReference type="Gene3D" id="2.30.30.90">
    <property type="match status" value="1"/>
</dbReference>
<evidence type="ECO:0000313" key="19">
    <source>
        <dbReference type="Proteomes" id="UP000500961"/>
    </source>
</evidence>
<feature type="binding site" evidence="14">
    <location>
        <begin position="221"/>
        <end position="224"/>
    </location>
    <ligand>
        <name>GTP</name>
        <dbReference type="ChEBI" id="CHEBI:37565"/>
        <label>1</label>
    </ligand>
</feature>
<feature type="transmembrane region" description="Helical" evidence="16">
    <location>
        <begin position="804"/>
        <end position="826"/>
    </location>
</feature>
<feature type="transmembrane region" description="Helical" evidence="16">
    <location>
        <begin position="563"/>
        <end position="583"/>
    </location>
</feature>
<comment type="subcellular location">
    <subcellularLocation>
        <location evidence="16">Cell inner membrane</location>
        <topology evidence="16">Multi-pass membrane protein</topology>
    </subcellularLocation>
    <subcellularLocation>
        <location evidence="1">Cell membrane</location>
        <topology evidence="1">Multi-pass membrane protein</topology>
    </subcellularLocation>
</comment>
<dbReference type="Pfam" id="PF07664">
    <property type="entry name" value="FeoB_C"/>
    <property type="match status" value="1"/>
</dbReference>
<keyword evidence="5 16" id="KW-0812">Transmembrane</keyword>
<dbReference type="Proteomes" id="UP000500961">
    <property type="component" value="Chromosome"/>
</dbReference>
<dbReference type="PANTHER" id="PTHR43185:SF1">
    <property type="entry name" value="FE(2+) TRANSPORTER FEOB"/>
    <property type="match status" value="1"/>
</dbReference>
<keyword evidence="15" id="KW-0460">Magnesium</keyword>
<dbReference type="Pfam" id="PF04023">
    <property type="entry name" value="FeoA"/>
    <property type="match status" value="1"/>
</dbReference>
<dbReference type="InterPro" id="IPR050860">
    <property type="entry name" value="FeoB_GTPase"/>
</dbReference>
<feature type="transmembrane region" description="Helical" evidence="16">
    <location>
        <begin position="497"/>
        <end position="519"/>
    </location>
</feature>
<dbReference type="SMART" id="SM00899">
    <property type="entry name" value="FeoA"/>
    <property type="match status" value="1"/>
</dbReference>
<evidence type="ECO:0000256" key="9">
    <source>
        <dbReference type="ARBA" id="ARBA00023065"/>
    </source>
</evidence>
<dbReference type="PROSITE" id="PS51711">
    <property type="entry name" value="G_FEOB"/>
    <property type="match status" value="1"/>
</dbReference>
<dbReference type="EMBL" id="CP041345">
    <property type="protein sequence ID" value="QKG80110.1"/>
    <property type="molecule type" value="Genomic_DNA"/>
</dbReference>
<feature type="transmembrane region" description="Helical" evidence="16">
    <location>
        <begin position="531"/>
        <end position="557"/>
    </location>
</feature>
<dbReference type="Pfam" id="PF02421">
    <property type="entry name" value="FeoB_N"/>
    <property type="match status" value="1"/>
</dbReference>
<dbReference type="InterPro" id="IPR011640">
    <property type="entry name" value="Fe2_transport_prot_B_C"/>
</dbReference>
<evidence type="ECO:0000256" key="16">
    <source>
        <dbReference type="RuleBase" id="RU362098"/>
    </source>
</evidence>
<evidence type="ECO:0000256" key="5">
    <source>
        <dbReference type="ARBA" id="ARBA00022692"/>
    </source>
</evidence>
<dbReference type="SUPFAM" id="SSF52540">
    <property type="entry name" value="P-loop containing nucleoside triphosphate hydrolases"/>
    <property type="match status" value="1"/>
</dbReference>
<keyword evidence="2 16" id="KW-0813">Transport</keyword>
<evidence type="ECO:0000259" key="17">
    <source>
        <dbReference type="PROSITE" id="PS51711"/>
    </source>
</evidence>
<dbReference type="CDD" id="cd01879">
    <property type="entry name" value="FeoB"/>
    <property type="match status" value="1"/>
</dbReference>
<dbReference type="RefSeq" id="WP_173074534.1">
    <property type="nucleotide sequence ID" value="NZ_CP041345.1"/>
</dbReference>
<dbReference type="Pfam" id="PF17910">
    <property type="entry name" value="FeoB_Cyto"/>
    <property type="match status" value="1"/>
</dbReference>
<dbReference type="NCBIfam" id="TIGR00231">
    <property type="entry name" value="small_GTP"/>
    <property type="match status" value="1"/>
</dbReference>
<keyword evidence="3" id="KW-1003">Cell membrane</keyword>
<keyword evidence="19" id="KW-1185">Reference proteome</keyword>
<dbReference type="KEGG" id="ttz:FHG85_07500"/>
<dbReference type="Gene3D" id="1.10.287.1770">
    <property type="match status" value="1"/>
</dbReference>
<sequence>MLLSELHNGEYGVIAKVKGRGAFRKRITEMGFVKGKKVTVVKNAPLKDPIEYSIMGYEVSLRRNEASLIEVITPNEAKEILTSNGSSTLTKTTEPELIKTRLKEVSKTINIALVGNPNAGKTSIFNHLAGAKEHVGNYSGVTVDSKKAKFKHKGYTFNITDLPGTYSLTAYTPEEVFVRRFIHEQTPDIVINVVDSSNLERNLYLTTQLIDMDIRVICALNMYDELLEKGDKFDYLMMGKLLGIPFIPTVGSKGKGLDKLLDTIINVYAEKDKITRHIHVNYGEEIERSIQAIQSKIKKNKALTVKYSSRYLAIKLIEKDKLADKLLRDETNYIEIRDQAEYEINRLETLFKEDSETLITDAKYGFIAGALKETYKESSHKKRHVTERIDKFLTHKFFGFPIFIFLIWLTFFTTFTVGQYPMNWIELGVDWISKTINSYMTEGPLKDLLVNGIISGVGSVIVFLPNILILFLFISLLEDTGYMARAAFIMDKLMHKIGLHGKSFIPLVMGFGCNVPAIMASRTIENKNNRLVTMLITPFMSCSARLPVYILILGAFFPEHAGNLLFVIYFTGILIAIGTALLFKKTIFKAEDIPFVMELPPYRMPTLRSTIFHMWHKGSQYLKKMGGVILVAVIFIWALGYFPSEIEYSKDYDKSLKSLTQEIENQNTSKEATDSLMARIHQIELEKEAERQEKSYLGRIGKFIEPAIRPLGFDWKMGVSLLSGVAAKEIVVSTLGVLYQSDTETDTNNLAEKLRAETHQGGALHGEFVFTKVTALAFLIFILVYFPCVAVISAIKNESGSWKWAIFTIFFTTGLAWLLAFLVYQIGNLIVG</sequence>
<evidence type="ECO:0000256" key="8">
    <source>
        <dbReference type="ARBA" id="ARBA00023004"/>
    </source>
</evidence>
<dbReference type="PANTHER" id="PTHR43185">
    <property type="entry name" value="FERROUS IRON TRANSPORT PROTEIN B"/>
    <property type="match status" value="1"/>
</dbReference>
<evidence type="ECO:0000256" key="2">
    <source>
        <dbReference type="ARBA" id="ARBA00022448"/>
    </source>
</evidence>
<dbReference type="InterPro" id="IPR027417">
    <property type="entry name" value="P-loop_NTPase"/>
</dbReference>
<proteinExistence type="inferred from homology"/>
<dbReference type="InterPro" id="IPR008988">
    <property type="entry name" value="Transcriptional_repressor_C"/>
</dbReference>
<name>A0A7D3XL21_9BACT</name>
<feature type="binding site" evidence="15">
    <location>
        <position position="130"/>
    </location>
    <ligand>
        <name>Mg(2+)</name>
        <dbReference type="ChEBI" id="CHEBI:18420"/>
        <label>2</label>
    </ligand>
</feature>
<evidence type="ECO:0000256" key="13">
    <source>
        <dbReference type="NCBIfam" id="TIGR00437"/>
    </source>
</evidence>
<dbReference type="InterPro" id="IPR005225">
    <property type="entry name" value="Small_GTP-bd"/>
</dbReference>
<evidence type="ECO:0000256" key="12">
    <source>
        <dbReference type="ARBA" id="ARBA00031200"/>
    </source>
</evidence>
<dbReference type="InterPro" id="IPR038157">
    <property type="entry name" value="FeoA_core_dom"/>
</dbReference>
<accession>A0A7D3XL21</accession>
<keyword evidence="4 16" id="KW-0410">Iron transport</keyword>
<gene>
    <name evidence="18" type="primary">feoB</name>
    <name evidence="18" type="ORF">FHG85_07500</name>
</gene>
<dbReference type="InterPro" id="IPR030389">
    <property type="entry name" value="G_FEOB_dom"/>
</dbReference>
<evidence type="ECO:0000256" key="14">
    <source>
        <dbReference type="PIRSR" id="PIRSR603373-1"/>
    </source>
</evidence>
<keyword evidence="6 14" id="KW-0547">Nucleotide-binding</keyword>
<dbReference type="InterPro" id="IPR011642">
    <property type="entry name" value="Gate_dom"/>
</dbReference>
<feature type="transmembrane region" description="Helical" evidence="16">
    <location>
        <begin position="397"/>
        <end position="417"/>
    </location>
</feature>
<reference evidence="18 19" key="1">
    <citation type="submission" date="2019-07" db="EMBL/GenBank/DDBJ databases">
        <title>Thalassofilum flectens gen. nov., sp. nov., a novel moderate thermophilic anaerobe from a shallow sea hot spring in Kunashir Island (Russia), representing a new family in the order Bacteroidales, and proposal of Thalassofilacea fam. nov.</title>
        <authorList>
            <person name="Kochetkova T.V."/>
            <person name="Podosokorskaya O.A."/>
            <person name="Novikov A."/>
            <person name="Elcheninov A.G."/>
            <person name="Toshchakov S.V."/>
            <person name="Kublanov I.V."/>
        </authorList>
    </citation>
    <scope>NUCLEOTIDE SEQUENCE [LARGE SCALE GENOMIC DNA]</scope>
    <source>
        <strain evidence="18 19">38-H</strain>
    </source>
</reference>
<evidence type="ECO:0000256" key="11">
    <source>
        <dbReference type="ARBA" id="ARBA00023136"/>
    </source>
</evidence>
<protein>
    <recommendedName>
        <fullName evidence="12 13">Ferrous iron transport protein B</fullName>
    </recommendedName>
</protein>
<dbReference type="GO" id="GO:0046914">
    <property type="term" value="F:transition metal ion binding"/>
    <property type="evidence" value="ECO:0007669"/>
    <property type="project" value="InterPro"/>
</dbReference>
<organism evidence="18 19">
    <name type="scientific">Tenuifilum thalassicum</name>
    <dbReference type="NCBI Taxonomy" id="2590900"/>
    <lineage>
        <taxon>Bacteria</taxon>
        <taxon>Pseudomonadati</taxon>
        <taxon>Bacteroidota</taxon>
        <taxon>Bacteroidia</taxon>
        <taxon>Bacteroidales</taxon>
        <taxon>Tenuifilaceae</taxon>
        <taxon>Tenuifilum</taxon>
    </lineage>
</organism>
<keyword evidence="15" id="KW-0479">Metal-binding</keyword>
<evidence type="ECO:0000313" key="18">
    <source>
        <dbReference type="EMBL" id="QKG80110.1"/>
    </source>
</evidence>
<evidence type="ECO:0000256" key="4">
    <source>
        <dbReference type="ARBA" id="ARBA00022496"/>
    </source>
</evidence>
<dbReference type="GO" id="GO:0015093">
    <property type="term" value="F:ferrous iron transmembrane transporter activity"/>
    <property type="evidence" value="ECO:0007669"/>
    <property type="project" value="UniProtKB-UniRule"/>
</dbReference>
<feature type="transmembrane region" description="Helical" evidence="16">
    <location>
        <begin position="773"/>
        <end position="792"/>
    </location>
</feature>
<dbReference type="AlphaFoldDB" id="A0A7D3XL21"/>
<feature type="binding site" evidence="15">
    <location>
        <position position="126"/>
    </location>
    <ligand>
        <name>Mg(2+)</name>
        <dbReference type="ChEBI" id="CHEBI:18420"/>
        <label>2</label>
    </ligand>
</feature>
<keyword evidence="8 16" id="KW-0408">Iron</keyword>
<keyword evidence="10 14" id="KW-0342">GTP-binding</keyword>
<dbReference type="InterPro" id="IPR003373">
    <property type="entry name" value="Fe2_transport_prot-B"/>
</dbReference>
<dbReference type="InterPro" id="IPR041069">
    <property type="entry name" value="FeoB_Cyto"/>
</dbReference>
<evidence type="ECO:0000256" key="6">
    <source>
        <dbReference type="ARBA" id="ARBA00022741"/>
    </source>
</evidence>
<feature type="binding site" evidence="14">
    <location>
        <begin position="115"/>
        <end position="122"/>
    </location>
    <ligand>
        <name>GTP</name>
        <dbReference type="ChEBI" id="CHEBI:37565"/>
        <label>1</label>
    </ligand>
</feature>
<keyword evidence="7 16" id="KW-1133">Transmembrane helix</keyword>
<keyword evidence="9" id="KW-0406">Ion transport</keyword>
<dbReference type="NCBIfam" id="TIGR00437">
    <property type="entry name" value="feoB"/>
    <property type="match status" value="1"/>
</dbReference>
<evidence type="ECO:0000256" key="1">
    <source>
        <dbReference type="ARBA" id="ARBA00004651"/>
    </source>
</evidence>